<dbReference type="EMBL" id="CM023473">
    <property type="protein sequence ID" value="KAH7954933.1"/>
    <property type="molecule type" value="Genomic_DNA"/>
</dbReference>
<sequence length="341" mass="38710">MCKKVGTVNNWIEFGCCTDSSVLSTSGHEENEVGLYNKGLARLVKSSSEALRSTLDLNFKKIVYAFRGDYFILTAGGQWVLTVGSYWFLGLLFLAADTSKALSWMRRYKVQAIETKPTAQSLVPVVRQVVFNQVFVQLPVNVLFYWVKDLRGFDRSLNLPPLSRAVVHFACFVAIEEALFYYSHRLLHHRRLYQRFHKKHHEWTAPVAITAVYCTPLEHLLSNVLPVVVGPAVLGSHLSVHWLWAVLTAPYGVIVHSGYHLPLLPSPQMHDFHHLAFRGNYGILGILDWLHGTDRAFRQSEAFQRHRVLLSLRPVHELYPDTGAARRDSLGEGRSTTQPHG</sequence>
<protein>
    <submittedName>
        <fullName evidence="1">Uncharacterized protein</fullName>
    </submittedName>
</protein>
<comment type="caution">
    <text evidence="1">The sequence shown here is derived from an EMBL/GenBank/DDBJ whole genome shotgun (WGS) entry which is preliminary data.</text>
</comment>
<name>A0ACB8D0D7_DERSI</name>
<accession>A0ACB8D0D7</accession>
<proteinExistence type="predicted"/>
<dbReference type="Proteomes" id="UP000821865">
    <property type="component" value="Chromosome 4"/>
</dbReference>
<keyword evidence="2" id="KW-1185">Reference proteome</keyword>
<gene>
    <name evidence="1" type="ORF">HPB49_023026</name>
</gene>
<evidence type="ECO:0000313" key="2">
    <source>
        <dbReference type="Proteomes" id="UP000821865"/>
    </source>
</evidence>
<reference evidence="1" key="1">
    <citation type="submission" date="2020-05" db="EMBL/GenBank/DDBJ databases">
        <title>Large-scale comparative analyses of tick genomes elucidate their genetic diversity and vector capacities.</title>
        <authorList>
            <person name="Jia N."/>
            <person name="Wang J."/>
            <person name="Shi W."/>
            <person name="Du L."/>
            <person name="Sun Y."/>
            <person name="Zhan W."/>
            <person name="Jiang J."/>
            <person name="Wang Q."/>
            <person name="Zhang B."/>
            <person name="Ji P."/>
            <person name="Sakyi L.B."/>
            <person name="Cui X."/>
            <person name="Yuan T."/>
            <person name="Jiang B."/>
            <person name="Yang W."/>
            <person name="Lam T.T.-Y."/>
            <person name="Chang Q."/>
            <person name="Ding S."/>
            <person name="Wang X."/>
            <person name="Zhu J."/>
            <person name="Ruan X."/>
            <person name="Zhao L."/>
            <person name="Wei J."/>
            <person name="Que T."/>
            <person name="Du C."/>
            <person name="Cheng J."/>
            <person name="Dai P."/>
            <person name="Han X."/>
            <person name="Huang E."/>
            <person name="Gao Y."/>
            <person name="Liu J."/>
            <person name="Shao H."/>
            <person name="Ye R."/>
            <person name="Li L."/>
            <person name="Wei W."/>
            <person name="Wang X."/>
            <person name="Wang C."/>
            <person name="Yang T."/>
            <person name="Huo Q."/>
            <person name="Li W."/>
            <person name="Guo W."/>
            <person name="Chen H."/>
            <person name="Zhou L."/>
            <person name="Ni X."/>
            <person name="Tian J."/>
            <person name="Zhou Y."/>
            <person name="Sheng Y."/>
            <person name="Liu T."/>
            <person name="Pan Y."/>
            <person name="Xia L."/>
            <person name="Li J."/>
            <person name="Zhao F."/>
            <person name="Cao W."/>
        </authorList>
    </citation>
    <scope>NUCLEOTIDE SEQUENCE</scope>
    <source>
        <strain evidence="1">Dsil-2018</strain>
    </source>
</reference>
<evidence type="ECO:0000313" key="1">
    <source>
        <dbReference type="EMBL" id="KAH7954933.1"/>
    </source>
</evidence>
<organism evidence="1 2">
    <name type="scientific">Dermacentor silvarum</name>
    <name type="common">Tick</name>
    <dbReference type="NCBI Taxonomy" id="543639"/>
    <lineage>
        <taxon>Eukaryota</taxon>
        <taxon>Metazoa</taxon>
        <taxon>Ecdysozoa</taxon>
        <taxon>Arthropoda</taxon>
        <taxon>Chelicerata</taxon>
        <taxon>Arachnida</taxon>
        <taxon>Acari</taxon>
        <taxon>Parasitiformes</taxon>
        <taxon>Ixodida</taxon>
        <taxon>Ixodoidea</taxon>
        <taxon>Ixodidae</taxon>
        <taxon>Rhipicephalinae</taxon>
        <taxon>Dermacentor</taxon>
    </lineage>
</organism>